<dbReference type="Pfam" id="PF04471">
    <property type="entry name" value="Mrr_cat"/>
    <property type="match status" value="1"/>
</dbReference>
<feature type="domain" description="Restriction endonuclease type IV Mrr" evidence="1">
    <location>
        <begin position="36"/>
        <end position="109"/>
    </location>
</feature>
<keyword evidence="2" id="KW-0540">Nuclease</keyword>
<comment type="caution">
    <text evidence="2">The sequence shown here is derived from an EMBL/GenBank/DDBJ whole genome shotgun (WGS) entry which is preliminary data.</text>
</comment>
<dbReference type="GO" id="GO:0003677">
    <property type="term" value="F:DNA binding"/>
    <property type="evidence" value="ECO:0007669"/>
    <property type="project" value="InterPro"/>
</dbReference>
<dbReference type="RefSeq" id="WP_182219034.1">
    <property type="nucleotide sequence ID" value="NZ_JACEZS010000013.1"/>
</dbReference>
<evidence type="ECO:0000259" key="1">
    <source>
        <dbReference type="Pfam" id="PF04471"/>
    </source>
</evidence>
<reference evidence="2 3" key="1">
    <citation type="submission" date="2020-07" db="EMBL/GenBank/DDBJ databases">
        <title>Novel species isolated from subtropical streams in China.</title>
        <authorList>
            <person name="Lu H."/>
        </authorList>
    </citation>
    <scope>NUCLEOTIDE SEQUENCE [LARGE SCALE GENOMIC DNA]</scope>
    <source>
        <strain evidence="2 3">FT3S</strain>
    </source>
</reference>
<dbReference type="GO" id="GO:0004519">
    <property type="term" value="F:endonuclease activity"/>
    <property type="evidence" value="ECO:0007669"/>
    <property type="project" value="UniProtKB-KW"/>
</dbReference>
<keyword evidence="2" id="KW-0378">Hydrolase</keyword>
<dbReference type="GO" id="GO:0009307">
    <property type="term" value="P:DNA restriction-modification system"/>
    <property type="evidence" value="ECO:0007669"/>
    <property type="project" value="InterPro"/>
</dbReference>
<dbReference type="InterPro" id="IPR007560">
    <property type="entry name" value="Restrct_endonuc_IV_Mrr"/>
</dbReference>
<evidence type="ECO:0000313" key="3">
    <source>
        <dbReference type="Proteomes" id="UP000566711"/>
    </source>
</evidence>
<keyword evidence="3" id="KW-1185">Reference proteome</keyword>
<dbReference type="SUPFAM" id="SSF52980">
    <property type="entry name" value="Restriction endonuclease-like"/>
    <property type="match status" value="1"/>
</dbReference>
<organism evidence="2 3">
    <name type="scientific">Rugamonas fusca</name>
    <dbReference type="NCBI Taxonomy" id="2758568"/>
    <lineage>
        <taxon>Bacteria</taxon>
        <taxon>Pseudomonadati</taxon>
        <taxon>Pseudomonadota</taxon>
        <taxon>Betaproteobacteria</taxon>
        <taxon>Burkholderiales</taxon>
        <taxon>Oxalobacteraceae</taxon>
        <taxon>Telluria group</taxon>
        <taxon>Rugamonas</taxon>
    </lineage>
</organism>
<proteinExistence type="predicted"/>
<keyword evidence="2" id="KW-0255">Endonuclease</keyword>
<dbReference type="AlphaFoldDB" id="A0A7W2I7T9"/>
<dbReference type="InterPro" id="IPR011335">
    <property type="entry name" value="Restrct_endonuc-II-like"/>
</dbReference>
<accession>A0A7W2I7T9</accession>
<protein>
    <submittedName>
        <fullName evidence="2">Restriction endonuclease</fullName>
    </submittedName>
</protein>
<gene>
    <name evidence="2" type="ORF">H3H36_15690</name>
</gene>
<evidence type="ECO:0000313" key="2">
    <source>
        <dbReference type="EMBL" id="MBA5606799.1"/>
    </source>
</evidence>
<dbReference type="Proteomes" id="UP000566711">
    <property type="component" value="Unassembled WGS sequence"/>
</dbReference>
<dbReference type="EMBL" id="JACEZS010000013">
    <property type="protein sequence ID" value="MBA5606799.1"/>
    <property type="molecule type" value="Genomic_DNA"/>
</dbReference>
<sequence length="498" mass="57139">MALRKRNNNSSSNNSANVTPLMLDFSEIPPPLLPSIDRDAFEKFAKQYFEEVEGAKVWKTVGRGPDGGVDLIIIQDGMRKLVSCKHPFKTKSVPRDKEHDPYGRMDAESCTGFICFYAGIPSGPLITYFDGIRRRHPDFQPRILNERDIERGLLSYQNAAGWLLAARWFPRSYSKLFSQLVHPIQHYNEVDIAVDGDREMIRLDNGATISYAAVDGNDRERRQGRSTMLSLANEGKSIEAFDSIFLSRIGELANLYPGSFVRARYAQRNSSNEIFPSWDFRYLAELLCTGECSLKNIHSLCIAWSLWNKARAEKIMRAIEVMYWMNWKQEDGLPTTIEDVQEEYGRRNDGQDMFSNVHTVYDLSYHALSSLAPTLERGYFAGLLCFSPSFLSDHPNPHGIIVRLARHYEELELLRTRLGLLTDLCDRFDKEYVSHRAGTLVDHLNALNFAKSISEEDWFLVKKDLKCFEEPHTEPWMPKVSMSPELAGIMRRRCVPIE</sequence>
<name>A0A7W2I7T9_9BURK</name>